<keyword evidence="1" id="KW-0175">Coiled coil</keyword>
<dbReference type="Pfam" id="PF00789">
    <property type="entry name" value="UBX"/>
    <property type="match status" value="1"/>
</dbReference>
<dbReference type="PROSITE" id="PS50033">
    <property type="entry name" value="UBX"/>
    <property type="match status" value="1"/>
</dbReference>
<dbReference type="HOGENOM" id="CLU_020031_1_1_1"/>
<reference evidence="5 6" key="1">
    <citation type="submission" date="2014-04" db="EMBL/GenBank/DDBJ databases">
        <authorList>
            <consortium name="DOE Joint Genome Institute"/>
            <person name="Kuo A."/>
            <person name="Zuccaro A."/>
            <person name="Kohler A."/>
            <person name="Nagy L.G."/>
            <person name="Floudas D."/>
            <person name="Copeland A."/>
            <person name="Barry K.W."/>
            <person name="Cichocki N."/>
            <person name="Veneault-Fourrey C."/>
            <person name="LaButti K."/>
            <person name="Lindquist E.A."/>
            <person name="Lipzen A."/>
            <person name="Lundell T."/>
            <person name="Morin E."/>
            <person name="Murat C."/>
            <person name="Sun H."/>
            <person name="Tunlid A."/>
            <person name="Henrissat B."/>
            <person name="Grigoriev I.V."/>
            <person name="Hibbett D.S."/>
            <person name="Martin F."/>
            <person name="Nordberg H.P."/>
            <person name="Cantor M.N."/>
            <person name="Hua S.X."/>
        </authorList>
    </citation>
    <scope>NUCLEOTIDE SEQUENCE [LARGE SCALE GENOMIC DNA]</scope>
    <source>
        <strain evidence="5 6">MAFF 305830</strain>
    </source>
</reference>
<dbReference type="Gene3D" id="3.40.30.10">
    <property type="entry name" value="Glutaredoxin"/>
    <property type="match status" value="1"/>
</dbReference>
<dbReference type="AlphaFoldDB" id="A0A0C3AY23"/>
<feature type="region of interest" description="Disordered" evidence="2">
    <location>
        <begin position="566"/>
        <end position="588"/>
    </location>
</feature>
<organism evidence="5 6">
    <name type="scientific">Serendipita vermifera MAFF 305830</name>
    <dbReference type="NCBI Taxonomy" id="933852"/>
    <lineage>
        <taxon>Eukaryota</taxon>
        <taxon>Fungi</taxon>
        <taxon>Dikarya</taxon>
        <taxon>Basidiomycota</taxon>
        <taxon>Agaricomycotina</taxon>
        <taxon>Agaricomycetes</taxon>
        <taxon>Sebacinales</taxon>
        <taxon>Serendipitaceae</taxon>
        <taxon>Serendipita</taxon>
    </lineage>
</organism>
<dbReference type="InterPro" id="IPR001012">
    <property type="entry name" value="UBX_dom"/>
</dbReference>
<dbReference type="CDD" id="cd01767">
    <property type="entry name" value="UBX"/>
    <property type="match status" value="1"/>
</dbReference>
<keyword evidence="6" id="KW-1185">Reference proteome</keyword>
<accession>A0A0C3AY23</accession>
<feature type="domain" description="UBX" evidence="4">
    <location>
        <begin position="454"/>
        <end position="552"/>
    </location>
</feature>
<dbReference type="GO" id="GO:0005783">
    <property type="term" value="C:endoplasmic reticulum"/>
    <property type="evidence" value="ECO:0007669"/>
    <property type="project" value="TreeGrafter"/>
</dbReference>
<keyword evidence="3" id="KW-1133">Transmembrane helix</keyword>
<dbReference type="SUPFAM" id="SSF52833">
    <property type="entry name" value="Thioredoxin-like"/>
    <property type="match status" value="1"/>
</dbReference>
<feature type="region of interest" description="Disordered" evidence="2">
    <location>
        <begin position="362"/>
        <end position="383"/>
    </location>
</feature>
<dbReference type="Gene3D" id="3.10.20.90">
    <property type="entry name" value="Phosphatidylinositol 3-kinase Catalytic Subunit, Chain A, domain 1"/>
    <property type="match status" value="1"/>
</dbReference>
<dbReference type="EMBL" id="KN824319">
    <property type="protein sequence ID" value="KIM24884.1"/>
    <property type="molecule type" value="Genomic_DNA"/>
</dbReference>
<dbReference type="STRING" id="933852.A0A0C3AY23"/>
<sequence>MEALTDAERATLSQLQAIMNDQGDVDTQISLLQSVDWDLQAATQMIYGDERPPAPRVPTTRRDEEEARPLMEPMEIDDTLVFGTQPPRTATYAFPGGRNAGPGRVGGLGLFSLLMAPFSITLNILSSLLHFVFRVLRIPFPRLRLGAGSAGSSYRSGRRGSYSDDPAVVAERWVRELEEETGAMCISKAALIDAQGNGNGVAGESEAGPSSGSGLVRRHAAKTKTLPDFFLGGYDAALKAAQRDAKVLCVILTSEEHDDVPAFRRDVLTDPEFVRVLTDNQMLVWGGDVRERDGYQAALKLGVTTYPFVAFMSLYARRDGPDALTVITRHSGPPTSITSASALCGHITGTVLPRVAPVLNRKRAEQRSREYERKLREDQDRAYAESQVKDYERIVKHRAEEQRKREEEQARRLEAQRREELAQAAAAERQRREDQKMAWRRYARRMLVREEIPGSTTAVSIKIRMPSGKQLVRRFERTDTVTSLYAFVASQFIPEGELPEDDPLEPPGGGEFGKNVEDHDWDWEFQLAVAFPKSVIGWTKGDRKTIGDVGVLKGGGNLVVEMQRPIETGASTVLTDEDDDETASEDSE</sequence>
<protein>
    <recommendedName>
        <fullName evidence="4">UBX domain-containing protein</fullName>
    </recommendedName>
</protein>
<name>A0A0C3AY23_SERVB</name>
<dbReference type="SMART" id="SM00166">
    <property type="entry name" value="UBX"/>
    <property type="match status" value="1"/>
</dbReference>
<dbReference type="InterPro" id="IPR006577">
    <property type="entry name" value="UAS"/>
</dbReference>
<gene>
    <name evidence="5" type="ORF">M408DRAFT_331551</name>
</gene>
<evidence type="ECO:0000256" key="1">
    <source>
        <dbReference type="ARBA" id="ARBA00023054"/>
    </source>
</evidence>
<dbReference type="OrthoDB" id="1026733at2759"/>
<dbReference type="SMART" id="SM00594">
    <property type="entry name" value="UAS"/>
    <property type="match status" value="1"/>
</dbReference>
<dbReference type="Proteomes" id="UP000054097">
    <property type="component" value="Unassembled WGS sequence"/>
</dbReference>
<proteinExistence type="predicted"/>
<dbReference type="PANTHER" id="PTHR23322">
    <property type="entry name" value="FAS-ASSOCIATED PROTEIN"/>
    <property type="match status" value="1"/>
</dbReference>
<evidence type="ECO:0000256" key="2">
    <source>
        <dbReference type="SAM" id="MobiDB-lite"/>
    </source>
</evidence>
<keyword evidence="3" id="KW-0812">Transmembrane</keyword>
<keyword evidence="3" id="KW-0472">Membrane</keyword>
<feature type="compositionally biased region" description="Acidic residues" evidence="2">
    <location>
        <begin position="575"/>
        <end position="588"/>
    </location>
</feature>
<dbReference type="SUPFAM" id="SSF54236">
    <property type="entry name" value="Ubiquitin-like"/>
    <property type="match status" value="1"/>
</dbReference>
<evidence type="ECO:0000259" key="4">
    <source>
        <dbReference type="PROSITE" id="PS50033"/>
    </source>
</evidence>
<dbReference type="PANTHER" id="PTHR23322:SF1">
    <property type="entry name" value="FAS-ASSOCIATED FACTOR 2"/>
    <property type="match status" value="1"/>
</dbReference>
<dbReference type="GO" id="GO:0043130">
    <property type="term" value="F:ubiquitin binding"/>
    <property type="evidence" value="ECO:0007669"/>
    <property type="project" value="TreeGrafter"/>
</dbReference>
<evidence type="ECO:0000256" key="3">
    <source>
        <dbReference type="SAM" id="Phobius"/>
    </source>
</evidence>
<dbReference type="InterPro" id="IPR036249">
    <property type="entry name" value="Thioredoxin-like_sf"/>
</dbReference>
<evidence type="ECO:0000313" key="5">
    <source>
        <dbReference type="EMBL" id="KIM24884.1"/>
    </source>
</evidence>
<dbReference type="InterPro" id="IPR029071">
    <property type="entry name" value="Ubiquitin-like_domsf"/>
</dbReference>
<feature type="transmembrane region" description="Helical" evidence="3">
    <location>
        <begin position="108"/>
        <end position="133"/>
    </location>
</feature>
<reference evidence="6" key="2">
    <citation type="submission" date="2015-01" db="EMBL/GenBank/DDBJ databases">
        <title>Evolutionary Origins and Diversification of the Mycorrhizal Mutualists.</title>
        <authorList>
            <consortium name="DOE Joint Genome Institute"/>
            <consortium name="Mycorrhizal Genomics Consortium"/>
            <person name="Kohler A."/>
            <person name="Kuo A."/>
            <person name="Nagy L.G."/>
            <person name="Floudas D."/>
            <person name="Copeland A."/>
            <person name="Barry K.W."/>
            <person name="Cichocki N."/>
            <person name="Veneault-Fourrey C."/>
            <person name="LaButti K."/>
            <person name="Lindquist E.A."/>
            <person name="Lipzen A."/>
            <person name="Lundell T."/>
            <person name="Morin E."/>
            <person name="Murat C."/>
            <person name="Riley R."/>
            <person name="Ohm R."/>
            <person name="Sun H."/>
            <person name="Tunlid A."/>
            <person name="Henrissat B."/>
            <person name="Grigoriev I.V."/>
            <person name="Hibbett D.S."/>
            <person name="Martin F."/>
        </authorList>
    </citation>
    <scope>NUCLEOTIDE SEQUENCE [LARGE SCALE GENOMIC DNA]</scope>
    <source>
        <strain evidence="6">MAFF 305830</strain>
    </source>
</reference>
<dbReference type="GO" id="GO:0036503">
    <property type="term" value="P:ERAD pathway"/>
    <property type="evidence" value="ECO:0007669"/>
    <property type="project" value="TreeGrafter"/>
</dbReference>
<evidence type="ECO:0000313" key="6">
    <source>
        <dbReference type="Proteomes" id="UP000054097"/>
    </source>
</evidence>
<dbReference type="InterPro" id="IPR050730">
    <property type="entry name" value="UBX_domain-protein"/>
</dbReference>